<gene>
    <name evidence="1" type="ORF">pv_32</name>
</gene>
<dbReference type="EMBL" id="KF740664">
    <property type="protein sequence ID" value="AHH01599.1"/>
    <property type="molecule type" value="Genomic_DNA"/>
</dbReference>
<accession>W5S4J2</accession>
<organism evidence="1 2">
    <name type="scientific">Pithovirus sibericum</name>
    <dbReference type="NCBI Taxonomy" id="1450746"/>
    <lineage>
        <taxon>Viruses</taxon>
        <taxon>Pithoviruses</taxon>
        <taxon>Orthopithovirinae</taxon>
        <taxon>Alphapithovirus</taxon>
        <taxon>Alphapithovirus sibericum</taxon>
    </lineage>
</organism>
<dbReference type="KEGG" id="vg:18266060"/>
<evidence type="ECO:0000313" key="1">
    <source>
        <dbReference type="EMBL" id="AHH01599.1"/>
    </source>
</evidence>
<dbReference type="RefSeq" id="YP_009000934.1">
    <property type="nucleotide sequence ID" value="NC_023423.1"/>
</dbReference>
<name>W5S4J2_9VIRU</name>
<keyword evidence="2" id="KW-1185">Reference proteome</keyword>
<evidence type="ECO:0000313" key="2">
    <source>
        <dbReference type="Proteomes" id="UP000202176"/>
    </source>
</evidence>
<dbReference type="GeneID" id="18266060"/>
<proteinExistence type="predicted"/>
<protein>
    <submittedName>
        <fullName evidence="1">Uncharacterized protein</fullName>
    </submittedName>
</protein>
<reference evidence="1 2" key="1">
    <citation type="journal article" date="2014" name="Proc. Natl. Acad. Sci. U.S.A.">
        <title>Thirty-thousand-year-old distant relative of giant icosahedral DNA viruses with a pandoravirus morphology.</title>
        <authorList>
            <person name="Legendre M."/>
            <person name="Bartoli J."/>
            <person name="Shmakova L."/>
            <person name="Jeudy S."/>
            <person name="Labadie K."/>
            <person name="Adrait A."/>
            <person name="Lescot M."/>
            <person name="Poirot O."/>
            <person name="Bertaux L."/>
            <person name="Bruley C."/>
            <person name="Coute Y."/>
            <person name="Rivkina E."/>
            <person name="Abergel C."/>
            <person name="Claverie J.M."/>
        </authorList>
    </citation>
    <scope>NUCLEOTIDE SEQUENCE [LARGE SCALE GENOMIC DNA]</scope>
    <source>
        <strain evidence="1">P1084-T</strain>
    </source>
</reference>
<dbReference type="Proteomes" id="UP000202176">
    <property type="component" value="Segment"/>
</dbReference>
<sequence length="83" mass="9687">MEGSHPSEKFLKALWELPVGKKMKMVRLETTITLSRSYSPGYYDIFFSSKDGQACMQNLTDHKWLSGYLKALKDIEEYKLFTE</sequence>